<evidence type="ECO:0000259" key="4">
    <source>
        <dbReference type="Pfam" id="PF00135"/>
    </source>
</evidence>
<dbReference type="Gene3D" id="3.40.50.1820">
    <property type="entry name" value="alpha/beta hydrolase"/>
    <property type="match status" value="1"/>
</dbReference>
<evidence type="ECO:0000313" key="6">
    <source>
        <dbReference type="Proteomes" id="UP001595851"/>
    </source>
</evidence>
<evidence type="ECO:0000256" key="1">
    <source>
        <dbReference type="ARBA" id="ARBA00005964"/>
    </source>
</evidence>
<accession>A0ABV8GQV7</accession>
<dbReference type="PANTHER" id="PTHR11559">
    <property type="entry name" value="CARBOXYLESTERASE"/>
    <property type="match status" value="1"/>
</dbReference>
<proteinExistence type="inferred from homology"/>
<comment type="caution">
    <text evidence="5">The sequence shown here is derived from an EMBL/GenBank/DDBJ whole genome shotgun (WGS) entry which is preliminary data.</text>
</comment>
<dbReference type="PROSITE" id="PS00122">
    <property type="entry name" value="CARBOXYLESTERASE_B_1"/>
    <property type="match status" value="1"/>
</dbReference>
<dbReference type="Pfam" id="PF00135">
    <property type="entry name" value="COesterase"/>
    <property type="match status" value="1"/>
</dbReference>
<dbReference type="EC" id="3.1.1.-" evidence="3"/>
<dbReference type="EMBL" id="JBHSBI010000042">
    <property type="protein sequence ID" value="MFC4015266.1"/>
    <property type="molecule type" value="Genomic_DNA"/>
</dbReference>
<reference evidence="6" key="1">
    <citation type="journal article" date="2019" name="Int. J. Syst. Evol. Microbiol.">
        <title>The Global Catalogue of Microorganisms (GCM) 10K type strain sequencing project: providing services to taxonomists for standard genome sequencing and annotation.</title>
        <authorList>
            <consortium name="The Broad Institute Genomics Platform"/>
            <consortium name="The Broad Institute Genome Sequencing Center for Infectious Disease"/>
            <person name="Wu L."/>
            <person name="Ma J."/>
        </authorList>
    </citation>
    <scope>NUCLEOTIDE SEQUENCE [LARGE SCALE GENOMIC DNA]</scope>
    <source>
        <strain evidence="6">TBRC 1276</strain>
    </source>
</reference>
<feature type="chain" id="PRO_5045008145" description="Carboxylic ester hydrolase" evidence="3">
    <location>
        <begin position="24"/>
        <end position="534"/>
    </location>
</feature>
<evidence type="ECO:0000256" key="2">
    <source>
        <dbReference type="ARBA" id="ARBA00022801"/>
    </source>
</evidence>
<keyword evidence="6" id="KW-1185">Reference proteome</keyword>
<dbReference type="InterPro" id="IPR029058">
    <property type="entry name" value="AB_hydrolase_fold"/>
</dbReference>
<dbReference type="InterPro" id="IPR050309">
    <property type="entry name" value="Type-B_Carboxylest/Lipase"/>
</dbReference>
<dbReference type="Proteomes" id="UP001595851">
    <property type="component" value="Unassembled WGS sequence"/>
</dbReference>
<evidence type="ECO:0000256" key="3">
    <source>
        <dbReference type="RuleBase" id="RU361235"/>
    </source>
</evidence>
<dbReference type="InterPro" id="IPR019826">
    <property type="entry name" value="Carboxylesterase_B_AS"/>
</dbReference>
<gene>
    <name evidence="5" type="ORF">ACFOY2_49195</name>
</gene>
<dbReference type="SUPFAM" id="SSF53474">
    <property type="entry name" value="alpha/beta-Hydrolases"/>
    <property type="match status" value="1"/>
</dbReference>
<feature type="domain" description="Carboxylesterase type B" evidence="4">
    <location>
        <begin position="35"/>
        <end position="529"/>
    </location>
</feature>
<sequence>MARRLLAVIAGGCLTMTAGVAQAAARPHAETKPQPSIVKLDSGRIRGSDDGTVTTYSGIPFAQPPVGKLRWKEPVRVAPWQGVAEATKPGRPCTQVEGGKQVGGEDCLFLDLTAPAKASRKPLPVMVWLHGGGFLTGYGSMYNARRMAEQGEVIVVTPNYRLGPFGYLALPGLPGSGTFGLADQLEALKWVQRNAAAFGGDPGNVTLIGQSAGGISTCALLTSPAARGLIDKAVMQSGTCTLNWPAGTYIPVPDMPSMTPYPSLKTSRDFSLAAAKQLGCAAGKELDCLRAKPVAELMKVHESFGLNLAYGTPLLPLEPAQALRTGKFLRVPVISGGTRSEGNGYVAGTAQAGIRVTAENYPTLMKNAFGEQADKVLREYPLTDFSSPGLAWATVSSDRGWACPTLEGDEAMAAHTTVYAYEFADAKAPNIFETPSEFPLGAQHASDLPYLFDLDGRPWDGLTSEQWRLAEQMIGYWTSFAHTGRPRAEGAPAWPAFKPSGQTVLSLKPAGQGGIGPDDLGKRHRCGFWSGLGD</sequence>
<keyword evidence="3" id="KW-0732">Signal</keyword>
<organism evidence="5 6">
    <name type="scientific">Nonomuraea purpurea</name>
    <dbReference type="NCBI Taxonomy" id="1849276"/>
    <lineage>
        <taxon>Bacteria</taxon>
        <taxon>Bacillati</taxon>
        <taxon>Actinomycetota</taxon>
        <taxon>Actinomycetes</taxon>
        <taxon>Streptosporangiales</taxon>
        <taxon>Streptosporangiaceae</taxon>
        <taxon>Nonomuraea</taxon>
    </lineage>
</organism>
<keyword evidence="2 3" id="KW-0378">Hydrolase</keyword>
<name>A0ABV8GQV7_9ACTN</name>
<feature type="signal peptide" evidence="3">
    <location>
        <begin position="1"/>
        <end position="23"/>
    </location>
</feature>
<evidence type="ECO:0000313" key="5">
    <source>
        <dbReference type="EMBL" id="MFC4015266.1"/>
    </source>
</evidence>
<comment type="similarity">
    <text evidence="1 3">Belongs to the type-B carboxylesterase/lipase family.</text>
</comment>
<dbReference type="InterPro" id="IPR002018">
    <property type="entry name" value="CarbesteraseB"/>
</dbReference>
<dbReference type="RefSeq" id="WP_379535082.1">
    <property type="nucleotide sequence ID" value="NZ_JBHSBI010000042.1"/>
</dbReference>
<protein>
    <recommendedName>
        <fullName evidence="3">Carboxylic ester hydrolase</fullName>
        <ecNumber evidence="3">3.1.1.-</ecNumber>
    </recommendedName>
</protein>